<reference evidence="3 4" key="1">
    <citation type="submission" date="2009-02" db="EMBL/GenBank/DDBJ databases">
        <title>Annotation of Streptomyces hygroscopicus strain ATCC 53653.</title>
        <authorList>
            <consortium name="The Broad Institute Genome Sequencing Platform"/>
            <consortium name="Broad Institute Microbial Sequencing Center"/>
            <person name="Fischbach M."/>
            <person name="Godfrey P."/>
            <person name="Ward D."/>
            <person name="Young S."/>
            <person name="Zeng Q."/>
            <person name="Koehrsen M."/>
            <person name="Alvarado L."/>
            <person name="Berlin A.M."/>
            <person name="Bochicchio J."/>
            <person name="Borenstein D."/>
            <person name="Chapman S.B."/>
            <person name="Chen Z."/>
            <person name="Engels R."/>
            <person name="Freedman E."/>
            <person name="Gellesch M."/>
            <person name="Goldberg J."/>
            <person name="Griggs A."/>
            <person name="Gujja S."/>
            <person name="Heilman E.R."/>
            <person name="Heiman D.I."/>
            <person name="Hepburn T.A."/>
            <person name="Howarth C."/>
            <person name="Jen D."/>
            <person name="Larson L."/>
            <person name="Lewis B."/>
            <person name="Mehta T."/>
            <person name="Park D."/>
            <person name="Pearson M."/>
            <person name="Richards J."/>
            <person name="Roberts A."/>
            <person name="Saif S."/>
            <person name="Shea T.D."/>
            <person name="Shenoy N."/>
            <person name="Sisk P."/>
            <person name="Stolte C."/>
            <person name="Sykes S.N."/>
            <person name="Thomson T."/>
            <person name="Walk T."/>
            <person name="White J."/>
            <person name="Yandava C."/>
            <person name="Straight P."/>
            <person name="Clardy J."/>
            <person name="Hung D."/>
            <person name="Kolter R."/>
            <person name="Mekalanos J."/>
            <person name="Walker S."/>
            <person name="Walsh C.T."/>
            <person name="Wieland-Brown L.C."/>
            <person name="Haas B."/>
            <person name="Nusbaum C."/>
            <person name="Birren B."/>
        </authorList>
    </citation>
    <scope>NUCLEOTIDE SEQUENCE [LARGE SCALE GENOMIC DNA]</scope>
    <source>
        <strain evidence="3 4">ATCC 53653</strain>
    </source>
</reference>
<dbReference type="EMBL" id="GG657754">
    <property type="protein sequence ID" value="EFL20955.1"/>
    <property type="molecule type" value="Genomic_DNA"/>
</dbReference>
<dbReference type="Gene3D" id="2.130.10.130">
    <property type="entry name" value="Integrin alpha, N-terminal"/>
    <property type="match status" value="2"/>
</dbReference>
<dbReference type="Pfam" id="PF13517">
    <property type="entry name" value="FG-GAP_3"/>
    <property type="match status" value="1"/>
</dbReference>
<dbReference type="InterPro" id="IPR028994">
    <property type="entry name" value="Integrin_alpha_N"/>
</dbReference>
<evidence type="ECO:0000256" key="1">
    <source>
        <dbReference type="ARBA" id="ARBA00022729"/>
    </source>
</evidence>
<dbReference type="InterPro" id="IPR013517">
    <property type="entry name" value="FG-GAP"/>
</dbReference>
<dbReference type="PANTHER" id="PTHR46580">
    <property type="entry name" value="SENSOR KINASE-RELATED"/>
    <property type="match status" value="1"/>
</dbReference>
<evidence type="ECO:0000313" key="4">
    <source>
        <dbReference type="Proteomes" id="UP000003963"/>
    </source>
</evidence>
<dbReference type="STRING" id="457427.SSOG_00667"/>
<accession>D9WCK8</accession>
<dbReference type="HOGENOM" id="CLU_060133_0_0_11"/>
<feature type="region of interest" description="Disordered" evidence="2">
    <location>
        <begin position="1"/>
        <end position="28"/>
    </location>
</feature>
<keyword evidence="1" id="KW-0732">Signal</keyword>
<evidence type="ECO:0000313" key="3">
    <source>
        <dbReference type="EMBL" id="EFL20955.1"/>
    </source>
</evidence>
<name>D9WCK8_9ACTN</name>
<dbReference type="Proteomes" id="UP000003963">
    <property type="component" value="Unassembled WGS sequence"/>
</dbReference>
<organism evidence="3 4">
    <name type="scientific">Streptomyces himastatinicus ATCC 53653</name>
    <dbReference type="NCBI Taxonomy" id="457427"/>
    <lineage>
        <taxon>Bacteria</taxon>
        <taxon>Bacillati</taxon>
        <taxon>Actinomycetota</taxon>
        <taxon>Actinomycetes</taxon>
        <taxon>Kitasatosporales</taxon>
        <taxon>Streptomycetaceae</taxon>
        <taxon>Streptomyces</taxon>
        <taxon>Streptomyces violaceusniger group</taxon>
    </lineage>
</organism>
<dbReference type="PANTHER" id="PTHR46580:SF2">
    <property type="entry name" value="MAM DOMAIN-CONTAINING PROTEIN"/>
    <property type="match status" value="1"/>
</dbReference>
<protein>
    <submittedName>
        <fullName evidence="3">FG-GAP repeat domain-containing protein</fullName>
    </submittedName>
</protein>
<dbReference type="AlphaFoldDB" id="D9WCK8"/>
<proteinExistence type="predicted"/>
<dbReference type="SUPFAM" id="SSF69318">
    <property type="entry name" value="Integrin alpha N-terminal domain"/>
    <property type="match status" value="1"/>
</dbReference>
<keyword evidence="4" id="KW-1185">Reference proteome</keyword>
<sequence length="350" mass="37309">MAHHATRTAQHPPIASTRLSGAPEGMRQGDVSMRVKRAIGVVAPALLGMILAFPGSASAAESGVRANPFSGFVLQTGTALHETDNTFASLVADWDRDGRPDLIEVKKSNTGTNSTEVHILSGASNFQRFIVQTGTALHETDGSFDFAVTDWDRDGRPDLVAIKKSGTGTNSTEVHILSGASNFQRFIVQTGTALHETDGSFDFAVTDWDRDGRPDLAAIKKSATGTNSTEVHILSGASTFQRFVLQTGTALHETDATFDFGVADWDKDGRQDLVAIKKSNTGTNSTEIHVLSAASTFQRFVLQTGTALHETDATFDFGLADWNRDGTSDLVAVKKSNTGTNSTEVHVLGG</sequence>
<gene>
    <name evidence="3" type="ORF">SSOG_00667</name>
</gene>
<evidence type="ECO:0000256" key="2">
    <source>
        <dbReference type="SAM" id="MobiDB-lite"/>
    </source>
</evidence>